<dbReference type="Proteomes" id="UP000789901">
    <property type="component" value="Unassembled WGS sequence"/>
</dbReference>
<gene>
    <name evidence="1" type="ORF">GMARGA_LOCUS40073</name>
</gene>
<keyword evidence="2" id="KW-1185">Reference proteome</keyword>
<name>A0ABN7X7R8_GIGMA</name>
<accession>A0ABN7X7R8</accession>
<organism evidence="1 2">
    <name type="scientific">Gigaspora margarita</name>
    <dbReference type="NCBI Taxonomy" id="4874"/>
    <lineage>
        <taxon>Eukaryota</taxon>
        <taxon>Fungi</taxon>
        <taxon>Fungi incertae sedis</taxon>
        <taxon>Mucoromycota</taxon>
        <taxon>Glomeromycotina</taxon>
        <taxon>Glomeromycetes</taxon>
        <taxon>Diversisporales</taxon>
        <taxon>Gigasporaceae</taxon>
        <taxon>Gigaspora</taxon>
    </lineage>
</organism>
<dbReference type="EMBL" id="CAJVQB010099744">
    <property type="protein sequence ID" value="CAG8850156.1"/>
    <property type="molecule type" value="Genomic_DNA"/>
</dbReference>
<evidence type="ECO:0000313" key="2">
    <source>
        <dbReference type="Proteomes" id="UP000789901"/>
    </source>
</evidence>
<evidence type="ECO:0000313" key="1">
    <source>
        <dbReference type="EMBL" id="CAG8850156.1"/>
    </source>
</evidence>
<reference evidence="1 2" key="1">
    <citation type="submission" date="2021-06" db="EMBL/GenBank/DDBJ databases">
        <authorList>
            <person name="Kallberg Y."/>
            <person name="Tangrot J."/>
            <person name="Rosling A."/>
        </authorList>
    </citation>
    <scope>NUCLEOTIDE SEQUENCE [LARGE SCALE GENOMIC DNA]</scope>
    <source>
        <strain evidence="1 2">120-4 pot B 10/14</strain>
    </source>
</reference>
<sequence>NVNYLDRTPSTPTSLSNNQALNPQKWEILLNNTSIRTALSSY</sequence>
<feature type="non-terminal residue" evidence="1">
    <location>
        <position position="1"/>
    </location>
</feature>
<comment type="caution">
    <text evidence="1">The sequence shown here is derived from an EMBL/GenBank/DDBJ whole genome shotgun (WGS) entry which is preliminary data.</text>
</comment>
<protein>
    <submittedName>
        <fullName evidence="1">19312_t:CDS:1</fullName>
    </submittedName>
</protein>
<proteinExistence type="predicted"/>
<feature type="non-terminal residue" evidence="1">
    <location>
        <position position="42"/>
    </location>
</feature>